<protein>
    <recommendedName>
        <fullName evidence="2">aspartyl aminopeptidase</fullName>
        <ecNumber evidence="2">3.4.11.21</ecNumber>
    </recommendedName>
</protein>
<dbReference type="EMBL" id="OU015569">
    <property type="protein sequence ID" value="CAG5099125.1"/>
    <property type="molecule type" value="Genomic_DNA"/>
</dbReference>
<evidence type="ECO:0000313" key="4">
    <source>
        <dbReference type="EMBL" id="CAG5099125.1"/>
    </source>
</evidence>
<keyword evidence="3" id="KW-0812">Transmembrane</keyword>
<organism evidence="4 5">
    <name type="scientific">Oikopleura dioica</name>
    <name type="common">Tunicate</name>
    <dbReference type="NCBI Taxonomy" id="34765"/>
    <lineage>
        <taxon>Eukaryota</taxon>
        <taxon>Metazoa</taxon>
        <taxon>Chordata</taxon>
        <taxon>Tunicata</taxon>
        <taxon>Appendicularia</taxon>
        <taxon>Copelata</taxon>
        <taxon>Oikopleuridae</taxon>
        <taxon>Oikopleura</taxon>
    </lineage>
</organism>
<keyword evidence="5" id="KW-1185">Reference proteome</keyword>
<reference evidence="4 5" key="1">
    <citation type="submission" date="2021-04" db="EMBL/GenBank/DDBJ databases">
        <authorList>
            <person name="Bliznina A."/>
        </authorList>
    </citation>
    <scope>NUCLEOTIDE SEQUENCE [LARGE SCALE GENOMIC DNA]</scope>
</reference>
<evidence type="ECO:0000313" key="5">
    <source>
        <dbReference type="Proteomes" id="UP001158576"/>
    </source>
</evidence>
<dbReference type="Pfam" id="PF02127">
    <property type="entry name" value="Peptidase_M18"/>
    <property type="match status" value="1"/>
</dbReference>
<dbReference type="Proteomes" id="UP001158576">
    <property type="component" value="Chromosome XSR"/>
</dbReference>
<name>A0ABN7SKN7_OIKDI</name>
<gene>
    <name evidence="4" type="ORF">OKIOD_LOCUS7831</name>
</gene>
<dbReference type="Gene3D" id="3.40.630.10">
    <property type="entry name" value="Zn peptidases"/>
    <property type="match status" value="1"/>
</dbReference>
<accession>A0ABN7SKN7</accession>
<comment type="catalytic activity">
    <reaction evidence="1">
        <text>Release of an N-terminal aspartate or glutamate from a peptide, with a preference for aspartate.</text>
        <dbReference type="EC" id="3.4.11.21"/>
    </reaction>
</comment>
<evidence type="ECO:0000256" key="2">
    <source>
        <dbReference type="ARBA" id="ARBA00011965"/>
    </source>
</evidence>
<feature type="transmembrane region" description="Helical" evidence="3">
    <location>
        <begin position="66"/>
        <end position="84"/>
    </location>
</feature>
<proteinExistence type="predicted"/>
<dbReference type="PANTHER" id="PTHR28570:SF3">
    <property type="entry name" value="ASPARTYL AMINOPEPTIDASE"/>
    <property type="match status" value="1"/>
</dbReference>
<evidence type="ECO:0000256" key="1">
    <source>
        <dbReference type="ARBA" id="ARBA00001335"/>
    </source>
</evidence>
<dbReference type="PANTHER" id="PTHR28570">
    <property type="entry name" value="ASPARTYL AMINOPEPTIDASE"/>
    <property type="match status" value="1"/>
</dbReference>
<sequence length="90" mass="9799">MGNALVRQICEVAGIPLVTNTPRQDLKCGATLGPKLAAQLGLRVADIGVSQLAMHSCREMMATKDVLHLSTFFLFFFNNFAHLLSKHTGN</sequence>
<evidence type="ECO:0000256" key="3">
    <source>
        <dbReference type="SAM" id="Phobius"/>
    </source>
</evidence>
<dbReference type="SUPFAM" id="SSF53187">
    <property type="entry name" value="Zn-dependent exopeptidases"/>
    <property type="match status" value="1"/>
</dbReference>
<keyword evidence="3" id="KW-1133">Transmembrane helix</keyword>
<keyword evidence="3" id="KW-0472">Membrane</keyword>
<dbReference type="InterPro" id="IPR001948">
    <property type="entry name" value="Peptidase_M18"/>
</dbReference>
<dbReference type="EC" id="3.4.11.21" evidence="2"/>